<feature type="transmembrane region" description="Helical" evidence="7">
    <location>
        <begin position="76"/>
        <end position="97"/>
    </location>
</feature>
<evidence type="ECO:0000313" key="8">
    <source>
        <dbReference type="EMBL" id="WPX97074.1"/>
    </source>
</evidence>
<keyword evidence="3" id="KW-1003">Cell membrane</keyword>
<dbReference type="Pfam" id="PF00375">
    <property type="entry name" value="SDF"/>
    <property type="match status" value="1"/>
</dbReference>
<dbReference type="PANTHER" id="PTHR42865:SF7">
    <property type="entry name" value="PROTON_GLUTAMATE-ASPARTATE SYMPORTER"/>
    <property type="match status" value="1"/>
</dbReference>
<proteinExistence type="predicted"/>
<keyword evidence="6 7" id="KW-0472">Membrane</keyword>
<keyword evidence="2" id="KW-0813">Transport</keyword>
<reference evidence="8 9" key="1">
    <citation type="submission" date="2022-11" db="EMBL/GenBank/DDBJ databases">
        <title>Host association and intracellularity evolved multiple times independently in the Rickettsiales.</title>
        <authorList>
            <person name="Castelli M."/>
            <person name="Nardi T."/>
            <person name="Gammuto L."/>
            <person name="Bellinzona G."/>
            <person name="Sabaneyeva E."/>
            <person name="Potekhin A."/>
            <person name="Serra V."/>
            <person name="Petroni G."/>
            <person name="Sassera D."/>
        </authorList>
    </citation>
    <scope>NUCLEOTIDE SEQUENCE [LARGE SCALE GENOMIC DNA]</scope>
    <source>
        <strain evidence="8 9">NDG2</strain>
    </source>
</reference>
<dbReference type="RefSeq" id="WP_323732709.1">
    <property type="nucleotide sequence ID" value="NZ_CP110820.1"/>
</dbReference>
<sequence length="408" mass="44352">MNIKLKLWQKVMVGMALGILFGMFFKPYALSLEPIGTIFMNMIKMVVVPLILFSILNGITNISDANTFGRLGKRAFLLYMSTTMFAVTTGLTLANVFQPGAGLSIALSEQVHSPEQGHALKHLLMNIIPSNPIKAMAEGNTLQIVVFAFFTGFALILIGDKGREVKNFISSCTHLIFKMIHLVIQLTPYGVFAIMSWVIAQYGIDIMLHLSKFIAVVVGALFIQYIFLGVMLLVFGRVNPLPFYKKMSNTQSLALATSSSKATLATAISELRNKVGVSKESASFILPLGAAINMDGTAIYLGICSIFFAQIFGIPLDFYHYVILVMTATIGSIGAAGFPGGSMVMMGMVLSSVGIPLEGIGIIMGIDRLLEMLRTMINITGDCTVTVIVDKMEGTLNEKVYYSKITSE</sequence>
<evidence type="ECO:0000256" key="4">
    <source>
        <dbReference type="ARBA" id="ARBA00022692"/>
    </source>
</evidence>
<dbReference type="SUPFAM" id="SSF118215">
    <property type="entry name" value="Proton glutamate symport protein"/>
    <property type="match status" value="1"/>
</dbReference>
<feature type="transmembrane region" description="Helical" evidence="7">
    <location>
        <begin position="318"/>
        <end position="338"/>
    </location>
</feature>
<feature type="transmembrane region" description="Helical" evidence="7">
    <location>
        <begin position="179"/>
        <end position="200"/>
    </location>
</feature>
<feature type="transmembrane region" description="Helical" evidence="7">
    <location>
        <begin position="141"/>
        <end position="158"/>
    </location>
</feature>
<evidence type="ECO:0000256" key="2">
    <source>
        <dbReference type="ARBA" id="ARBA00022448"/>
    </source>
</evidence>
<dbReference type="InterPro" id="IPR036458">
    <property type="entry name" value="Na:dicarbo_symporter_sf"/>
</dbReference>
<evidence type="ECO:0000256" key="6">
    <source>
        <dbReference type="ARBA" id="ARBA00023136"/>
    </source>
</evidence>
<organism evidence="8 9">
    <name type="scientific">Candidatus Bandiella euplotis</name>
    <dbReference type="NCBI Taxonomy" id="1664265"/>
    <lineage>
        <taxon>Bacteria</taxon>
        <taxon>Pseudomonadati</taxon>
        <taxon>Pseudomonadota</taxon>
        <taxon>Alphaproteobacteria</taxon>
        <taxon>Rickettsiales</taxon>
        <taxon>Candidatus Midichloriaceae</taxon>
        <taxon>Candidatus Bandiella</taxon>
    </lineage>
</organism>
<name>A0ABZ0ULR0_9RICK</name>
<comment type="subcellular location">
    <subcellularLocation>
        <location evidence="1">Cell membrane</location>
        <topology evidence="1">Multi-pass membrane protein</topology>
    </subcellularLocation>
</comment>
<dbReference type="PANTHER" id="PTHR42865">
    <property type="entry name" value="PROTON/GLUTAMATE-ASPARTATE SYMPORTER"/>
    <property type="match status" value="1"/>
</dbReference>
<gene>
    <name evidence="8" type="ORF">Bandiella_01215</name>
</gene>
<dbReference type="EMBL" id="CP110820">
    <property type="protein sequence ID" value="WPX97074.1"/>
    <property type="molecule type" value="Genomic_DNA"/>
</dbReference>
<feature type="transmembrane region" description="Helical" evidence="7">
    <location>
        <begin position="12"/>
        <end position="29"/>
    </location>
</feature>
<evidence type="ECO:0000256" key="7">
    <source>
        <dbReference type="SAM" id="Phobius"/>
    </source>
</evidence>
<keyword evidence="5 7" id="KW-1133">Transmembrane helix</keyword>
<keyword evidence="9" id="KW-1185">Reference proteome</keyword>
<dbReference type="InterPro" id="IPR001991">
    <property type="entry name" value="Na-dicarboxylate_symporter"/>
</dbReference>
<feature type="transmembrane region" description="Helical" evidence="7">
    <location>
        <begin position="345"/>
        <end position="366"/>
    </location>
</feature>
<keyword evidence="4 7" id="KW-0812">Transmembrane</keyword>
<evidence type="ECO:0000256" key="3">
    <source>
        <dbReference type="ARBA" id="ARBA00022475"/>
    </source>
</evidence>
<evidence type="ECO:0000313" key="9">
    <source>
        <dbReference type="Proteomes" id="UP001327219"/>
    </source>
</evidence>
<evidence type="ECO:0000256" key="5">
    <source>
        <dbReference type="ARBA" id="ARBA00022989"/>
    </source>
</evidence>
<feature type="transmembrane region" description="Helical" evidence="7">
    <location>
        <begin position="212"/>
        <end position="236"/>
    </location>
</feature>
<dbReference type="Proteomes" id="UP001327219">
    <property type="component" value="Chromosome"/>
</dbReference>
<dbReference type="Gene3D" id="1.10.3860.10">
    <property type="entry name" value="Sodium:dicarboxylate symporter"/>
    <property type="match status" value="1"/>
</dbReference>
<protein>
    <submittedName>
        <fullName evidence="8">Dicarboxylate/amino acid:cation symporter</fullName>
    </submittedName>
</protein>
<dbReference type="PRINTS" id="PR00173">
    <property type="entry name" value="EDTRNSPORT"/>
</dbReference>
<evidence type="ECO:0000256" key="1">
    <source>
        <dbReference type="ARBA" id="ARBA00004651"/>
    </source>
</evidence>
<feature type="transmembrane region" description="Helical" evidence="7">
    <location>
        <begin position="35"/>
        <end position="56"/>
    </location>
</feature>
<accession>A0ABZ0ULR0</accession>